<protein>
    <submittedName>
        <fullName evidence="1">Uncharacterized protein</fullName>
    </submittedName>
</protein>
<keyword evidence="2" id="KW-1185">Reference proteome</keyword>
<dbReference type="Proteomes" id="UP000824782">
    <property type="component" value="Unassembled WGS sequence"/>
</dbReference>
<evidence type="ECO:0000313" key="1">
    <source>
        <dbReference type="EMBL" id="KAG8540167.1"/>
    </source>
</evidence>
<dbReference type="EMBL" id="WNYA01011335">
    <property type="protein sequence ID" value="KAG8540167.1"/>
    <property type="molecule type" value="Genomic_DNA"/>
</dbReference>
<accession>A0AAV6YYH3</accession>
<name>A0AAV6YYH3_ENGPU</name>
<comment type="caution">
    <text evidence="1">The sequence shown here is derived from an EMBL/GenBank/DDBJ whole genome shotgun (WGS) entry which is preliminary data.</text>
</comment>
<gene>
    <name evidence="1" type="ORF">GDO81_019764</name>
</gene>
<dbReference type="AlphaFoldDB" id="A0AAV6YYH3"/>
<sequence length="85" mass="9483">MHSAAIHEDRAPDILHVSLPRSGQPVHLLLPGVRNCIVLRHNLNLKSRAQSESFGSSDCCPPPRFLPHESQCQCQNPMSHDTIPR</sequence>
<organism evidence="1 2">
    <name type="scientific">Engystomops pustulosus</name>
    <name type="common">Tungara frog</name>
    <name type="synonym">Physalaemus pustulosus</name>
    <dbReference type="NCBI Taxonomy" id="76066"/>
    <lineage>
        <taxon>Eukaryota</taxon>
        <taxon>Metazoa</taxon>
        <taxon>Chordata</taxon>
        <taxon>Craniata</taxon>
        <taxon>Vertebrata</taxon>
        <taxon>Euteleostomi</taxon>
        <taxon>Amphibia</taxon>
        <taxon>Batrachia</taxon>
        <taxon>Anura</taxon>
        <taxon>Neobatrachia</taxon>
        <taxon>Hyloidea</taxon>
        <taxon>Leptodactylidae</taxon>
        <taxon>Leiuperinae</taxon>
        <taxon>Engystomops</taxon>
    </lineage>
</organism>
<reference evidence="1" key="1">
    <citation type="thesis" date="2020" institute="ProQuest LLC" country="789 East Eisenhower Parkway, Ann Arbor, MI, USA">
        <title>Comparative Genomics and Chromosome Evolution.</title>
        <authorList>
            <person name="Mudd A.B."/>
        </authorList>
    </citation>
    <scope>NUCLEOTIDE SEQUENCE</scope>
    <source>
        <strain evidence="1">237g6f4</strain>
        <tissue evidence="1">Blood</tissue>
    </source>
</reference>
<proteinExistence type="predicted"/>
<evidence type="ECO:0000313" key="2">
    <source>
        <dbReference type="Proteomes" id="UP000824782"/>
    </source>
</evidence>